<proteinExistence type="predicted"/>
<dbReference type="SMART" id="SM01022">
    <property type="entry name" value="ASCH"/>
    <property type="match status" value="1"/>
</dbReference>
<dbReference type="PIRSF" id="PIRSF021320">
    <property type="entry name" value="DUF984"/>
    <property type="match status" value="1"/>
</dbReference>
<evidence type="ECO:0000313" key="3">
    <source>
        <dbReference type="Proteomes" id="UP000321617"/>
    </source>
</evidence>
<dbReference type="InterPro" id="IPR015947">
    <property type="entry name" value="PUA-like_sf"/>
</dbReference>
<dbReference type="PANTHER" id="PTHR39203">
    <property type="entry name" value="CYTOPLASMIC PROTEIN-RELATED"/>
    <property type="match status" value="1"/>
</dbReference>
<gene>
    <name evidence="2" type="ORF">LX16_2021</name>
</gene>
<dbReference type="AlphaFoldDB" id="A0A562VEH9"/>
<feature type="domain" description="ASCH" evidence="1">
    <location>
        <begin position="18"/>
        <end position="143"/>
    </location>
</feature>
<evidence type="ECO:0000259" key="1">
    <source>
        <dbReference type="SMART" id="SM01022"/>
    </source>
</evidence>
<dbReference type="EMBL" id="VLLL01000005">
    <property type="protein sequence ID" value="TWJ16293.1"/>
    <property type="molecule type" value="Genomic_DNA"/>
</dbReference>
<organism evidence="2 3">
    <name type="scientific">Stackebrandtia albiflava</name>
    <dbReference type="NCBI Taxonomy" id="406432"/>
    <lineage>
        <taxon>Bacteria</taxon>
        <taxon>Bacillati</taxon>
        <taxon>Actinomycetota</taxon>
        <taxon>Actinomycetes</taxon>
        <taxon>Glycomycetales</taxon>
        <taxon>Glycomycetaceae</taxon>
        <taxon>Stackebrandtia</taxon>
    </lineage>
</organism>
<sequence length="151" mass="16098">MTTETTTESGAPLPKFELAFPGPLRDTLVAAVLSGAKTSTTGLLAGYELENEPLPQPGDRSVLVDSEDRPVAVVEISSVRVVQLSDVDLAHAVDEGEGHTTIEDWRADHETFWHGPESRAELGADFTVTDSTPVVLERFTVVERLDGAAGG</sequence>
<dbReference type="CDD" id="cd06553">
    <property type="entry name" value="ASCH_Ef3133_like"/>
    <property type="match status" value="1"/>
</dbReference>
<comment type="caution">
    <text evidence="2">The sequence shown here is derived from an EMBL/GenBank/DDBJ whole genome shotgun (WGS) entry which is preliminary data.</text>
</comment>
<dbReference type="RefSeq" id="WP_147136472.1">
    <property type="nucleotide sequence ID" value="NZ_BAABIJ010000001.1"/>
</dbReference>
<dbReference type="PANTHER" id="PTHR39203:SF1">
    <property type="entry name" value="CYTOPLASMIC PROTEIN"/>
    <property type="match status" value="1"/>
</dbReference>
<evidence type="ECO:0000313" key="2">
    <source>
        <dbReference type="EMBL" id="TWJ16293.1"/>
    </source>
</evidence>
<keyword evidence="3" id="KW-1185">Reference proteome</keyword>
<dbReference type="Pfam" id="PF04266">
    <property type="entry name" value="ASCH"/>
    <property type="match status" value="1"/>
</dbReference>
<dbReference type="SUPFAM" id="SSF88697">
    <property type="entry name" value="PUA domain-like"/>
    <property type="match status" value="1"/>
</dbReference>
<accession>A0A562VEH9</accession>
<dbReference type="InterPro" id="IPR007374">
    <property type="entry name" value="ASCH_domain"/>
</dbReference>
<protein>
    <submittedName>
        <fullName evidence="2">Uncharacterized protein YhfF</fullName>
    </submittedName>
</protein>
<dbReference type="OrthoDB" id="9807542at2"/>
<reference evidence="2 3" key="1">
    <citation type="journal article" date="2013" name="Stand. Genomic Sci.">
        <title>Genomic Encyclopedia of Type Strains, Phase I: The one thousand microbial genomes (KMG-I) project.</title>
        <authorList>
            <person name="Kyrpides N.C."/>
            <person name="Woyke T."/>
            <person name="Eisen J.A."/>
            <person name="Garrity G."/>
            <person name="Lilburn T.G."/>
            <person name="Beck B.J."/>
            <person name="Whitman W.B."/>
            <person name="Hugenholtz P."/>
            <person name="Klenk H.P."/>
        </authorList>
    </citation>
    <scope>NUCLEOTIDE SEQUENCE [LARGE SCALE GENOMIC DNA]</scope>
    <source>
        <strain evidence="2 3">DSM 45044</strain>
    </source>
</reference>
<name>A0A562VEH9_9ACTN</name>
<dbReference type="Gene3D" id="3.10.400.10">
    <property type="entry name" value="Sulfate adenylyltransferase"/>
    <property type="match status" value="1"/>
</dbReference>
<dbReference type="InterPro" id="IPR009326">
    <property type="entry name" value="DUF984"/>
</dbReference>
<dbReference type="Proteomes" id="UP000321617">
    <property type="component" value="Unassembled WGS sequence"/>
</dbReference>